<sequence>MPTLSDRRRSQKFEETLTPDPSVCRWFLDIISEDEHMVKESAHFVLSENQLVRVVAYTFNVPESQVQFSIEDEGCCGRICNDSTQTLNEILIGNVNILKLDVEKTEDDELLALKLNNSDYIDVYNKSEVDALLDDKLNITDQIDAYTKQEDDAQLLLKANKSELIDAYSKTEDDALLALKLNISDQIDAYNKSEVDALLDDKLNITDQIDAYNKSEVDSLLDDKLNISDQIDAYNKSEVDALLLLKAEKSELADYVDLASTQTITGQKQFMNNKLRDIASGKSKGYVFATTDEMNTWMEDQENVAKLAIGDNLYIVDKQVMEYWWDGSNHRALETELPDMSNVMTILGAATGGGNAITDLSFDGNTLIPAKNSSFITTNYDESITGQKTFYTNIHSVGISVQNYDNNSVVCAGGGVKAIQDINASVDFSNYYNKSQTYSQTETDQKLNLKLNVSDQIDAYTKTQDDALLLLKADKTQLIDAYNKTEVDDLLDDKLNVSDQIDSYTKGEADNQLNNKANSGVSYTKGEDDALLLLKADKTQLIDAYTKGEADNLLNNKANLGVSYTKGEDDALLLLKADKTQLIDAYTKGEADNLLNNKANSGVSYTNGEQYHYQSYNYLLCP</sequence>
<dbReference type="EMBL" id="SNRW01001627">
    <property type="protein sequence ID" value="KAA6395650.1"/>
    <property type="molecule type" value="Genomic_DNA"/>
</dbReference>
<gene>
    <name evidence="1" type="ORF">EZS28_008826</name>
</gene>
<dbReference type="AlphaFoldDB" id="A0A5J4WL29"/>
<proteinExistence type="predicted"/>
<organism evidence="1 2">
    <name type="scientific">Streblomastix strix</name>
    <dbReference type="NCBI Taxonomy" id="222440"/>
    <lineage>
        <taxon>Eukaryota</taxon>
        <taxon>Metamonada</taxon>
        <taxon>Preaxostyla</taxon>
        <taxon>Oxymonadida</taxon>
        <taxon>Streblomastigidae</taxon>
        <taxon>Streblomastix</taxon>
    </lineage>
</organism>
<name>A0A5J4WL29_9EUKA</name>
<evidence type="ECO:0000313" key="1">
    <source>
        <dbReference type="EMBL" id="KAA6395650.1"/>
    </source>
</evidence>
<evidence type="ECO:0000313" key="2">
    <source>
        <dbReference type="Proteomes" id="UP000324800"/>
    </source>
</evidence>
<comment type="caution">
    <text evidence="1">The sequence shown here is derived from an EMBL/GenBank/DDBJ whole genome shotgun (WGS) entry which is preliminary data.</text>
</comment>
<protein>
    <submittedName>
        <fullName evidence="1">Uncharacterized protein</fullName>
    </submittedName>
</protein>
<reference evidence="1 2" key="1">
    <citation type="submission" date="2019-03" db="EMBL/GenBank/DDBJ databases">
        <title>Single cell metagenomics reveals metabolic interactions within the superorganism composed of flagellate Streblomastix strix and complex community of Bacteroidetes bacteria on its surface.</title>
        <authorList>
            <person name="Treitli S.C."/>
            <person name="Kolisko M."/>
            <person name="Husnik F."/>
            <person name="Keeling P."/>
            <person name="Hampl V."/>
        </authorList>
    </citation>
    <scope>NUCLEOTIDE SEQUENCE [LARGE SCALE GENOMIC DNA]</scope>
    <source>
        <strain evidence="1">ST1C</strain>
    </source>
</reference>
<accession>A0A5J4WL29</accession>
<dbReference type="Proteomes" id="UP000324800">
    <property type="component" value="Unassembled WGS sequence"/>
</dbReference>